<dbReference type="Pfam" id="PF01395">
    <property type="entry name" value="PBP_GOBP"/>
    <property type="match status" value="1"/>
</dbReference>
<evidence type="ECO:0000313" key="3">
    <source>
        <dbReference type="Proteomes" id="UP001458880"/>
    </source>
</evidence>
<evidence type="ECO:0000313" key="2">
    <source>
        <dbReference type="EMBL" id="KAK9687279.1"/>
    </source>
</evidence>
<reference evidence="2 3" key="1">
    <citation type="journal article" date="2024" name="BMC Genomics">
        <title>De novo assembly and annotation of Popillia japonica's genome with initial clues to its potential as an invasive pest.</title>
        <authorList>
            <person name="Cucini C."/>
            <person name="Boschi S."/>
            <person name="Funari R."/>
            <person name="Cardaioli E."/>
            <person name="Iannotti N."/>
            <person name="Marturano G."/>
            <person name="Paoli F."/>
            <person name="Bruttini M."/>
            <person name="Carapelli A."/>
            <person name="Frati F."/>
            <person name="Nardi F."/>
        </authorList>
    </citation>
    <scope>NUCLEOTIDE SEQUENCE [LARGE SCALE GENOMIC DNA]</scope>
    <source>
        <strain evidence="2">DMR45628</strain>
    </source>
</reference>
<feature type="signal peptide" evidence="1">
    <location>
        <begin position="1"/>
        <end position="19"/>
    </location>
</feature>
<dbReference type="AlphaFoldDB" id="A0AAW1ICW9"/>
<gene>
    <name evidence="2" type="ORF">QE152_g36559</name>
</gene>
<proteinExistence type="predicted"/>
<keyword evidence="3" id="KW-1185">Reference proteome</keyword>
<dbReference type="InterPro" id="IPR006170">
    <property type="entry name" value="PBP/GOBP"/>
</dbReference>
<comment type="caution">
    <text evidence="2">The sequence shown here is derived from an EMBL/GenBank/DDBJ whole genome shotgun (WGS) entry which is preliminary data.</text>
</comment>
<dbReference type="InterPro" id="IPR036728">
    <property type="entry name" value="PBP_GOBP_sf"/>
</dbReference>
<dbReference type="Proteomes" id="UP001458880">
    <property type="component" value="Unassembled WGS sequence"/>
</dbReference>
<keyword evidence="1" id="KW-0732">Signal</keyword>
<dbReference type="Gene3D" id="1.10.238.20">
    <property type="entry name" value="Pheromone/general odorant binding protein domain"/>
    <property type="match status" value="1"/>
</dbReference>
<dbReference type="GO" id="GO:0005549">
    <property type="term" value="F:odorant binding"/>
    <property type="evidence" value="ECO:0007669"/>
    <property type="project" value="InterPro"/>
</dbReference>
<evidence type="ECO:0000256" key="1">
    <source>
        <dbReference type="SAM" id="SignalP"/>
    </source>
</evidence>
<accession>A0AAW1ICW9</accession>
<dbReference type="CDD" id="cd23992">
    <property type="entry name" value="PBP_GOBP"/>
    <property type="match status" value="1"/>
</dbReference>
<sequence>MQYAFSIVYLLLFLSLANCVTKEEFSVVIENCAPEFNMDVPRFTALRNAVTHNTDIDNSSKCYVSCLVKAAKLVQNSKIDVEALKPLDDVFAKIDFGPCQDIKGSDECDTNYQLAKCGAQQYQKVKS</sequence>
<feature type="chain" id="PRO_5043609609" evidence="1">
    <location>
        <begin position="20"/>
        <end position="127"/>
    </location>
</feature>
<organism evidence="2 3">
    <name type="scientific">Popillia japonica</name>
    <name type="common">Japanese beetle</name>
    <dbReference type="NCBI Taxonomy" id="7064"/>
    <lineage>
        <taxon>Eukaryota</taxon>
        <taxon>Metazoa</taxon>
        <taxon>Ecdysozoa</taxon>
        <taxon>Arthropoda</taxon>
        <taxon>Hexapoda</taxon>
        <taxon>Insecta</taxon>
        <taxon>Pterygota</taxon>
        <taxon>Neoptera</taxon>
        <taxon>Endopterygota</taxon>
        <taxon>Coleoptera</taxon>
        <taxon>Polyphaga</taxon>
        <taxon>Scarabaeiformia</taxon>
        <taxon>Scarabaeidae</taxon>
        <taxon>Rutelinae</taxon>
        <taxon>Popillia</taxon>
    </lineage>
</organism>
<dbReference type="EMBL" id="JASPKY010000653">
    <property type="protein sequence ID" value="KAK9687279.1"/>
    <property type="molecule type" value="Genomic_DNA"/>
</dbReference>
<dbReference type="SUPFAM" id="SSF47565">
    <property type="entry name" value="Insect pheromone/odorant-binding proteins"/>
    <property type="match status" value="1"/>
</dbReference>
<protein>
    <submittedName>
        <fullName evidence="2">PBP/GOBP family</fullName>
    </submittedName>
</protein>
<name>A0AAW1ICW9_POPJA</name>